<dbReference type="PANTHER" id="PTHR15728:SF0">
    <property type="entry name" value="PAN2-PAN3 DEADENYLATION COMPLEX CATALYTIC SUBUNIT PAN2"/>
    <property type="match status" value="1"/>
</dbReference>
<name>A0A6G0XRY2_9STRA</name>
<dbReference type="GO" id="GO:0004535">
    <property type="term" value="F:poly(A)-specific ribonuclease activity"/>
    <property type="evidence" value="ECO:0007669"/>
    <property type="project" value="TreeGrafter"/>
</dbReference>
<dbReference type="VEuPathDB" id="FungiDB:AeMF1_009965"/>
<proteinExistence type="predicted"/>
<evidence type="ECO:0000259" key="2">
    <source>
        <dbReference type="SMART" id="SM00479"/>
    </source>
</evidence>
<evidence type="ECO:0000313" key="4">
    <source>
        <dbReference type="Proteomes" id="UP000481153"/>
    </source>
</evidence>
<dbReference type="SUPFAM" id="SSF53098">
    <property type="entry name" value="Ribonuclease H-like"/>
    <property type="match status" value="1"/>
</dbReference>
<dbReference type="SMART" id="SM00479">
    <property type="entry name" value="EXOIII"/>
    <property type="match status" value="1"/>
</dbReference>
<dbReference type="Proteomes" id="UP000481153">
    <property type="component" value="Unassembled WGS sequence"/>
</dbReference>
<accession>A0A6G0XRY2</accession>
<dbReference type="InterPro" id="IPR050785">
    <property type="entry name" value="PAN2-PAN3_catalytic_subunit"/>
</dbReference>
<dbReference type="AlphaFoldDB" id="A0A6G0XRY2"/>
<dbReference type="Pfam" id="PF20770">
    <property type="entry name" value="PAN2_N"/>
    <property type="match status" value="1"/>
</dbReference>
<dbReference type="InterPro" id="IPR028881">
    <property type="entry name" value="PAN2_UCH_dom"/>
</dbReference>
<dbReference type="InterPro" id="IPR038765">
    <property type="entry name" value="Papain-like_cys_pep_sf"/>
</dbReference>
<dbReference type="GO" id="GO:0000932">
    <property type="term" value="C:P-body"/>
    <property type="evidence" value="ECO:0007669"/>
    <property type="project" value="TreeGrafter"/>
</dbReference>
<dbReference type="EMBL" id="VJMJ01000022">
    <property type="protein sequence ID" value="KAF0743111.1"/>
    <property type="molecule type" value="Genomic_DNA"/>
</dbReference>
<dbReference type="Gene3D" id="3.90.70.10">
    <property type="entry name" value="Cysteine proteinases"/>
    <property type="match status" value="2"/>
</dbReference>
<dbReference type="Pfam" id="PF00929">
    <property type="entry name" value="RNase_T"/>
    <property type="match status" value="1"/>
</dbReference>
<dbReference type="Gene3D" id="3.30.420.10">
    <property type="entry name" value="Ribonuclease H-like superfamily/Ribonuclease H"/>
    <property type="match status" value="1"/>
</dbReference>
<dbReference type="InterPro" id="IPR012337">
    <property type="entry name" value="RNaseH-like_sf"/>
</dbReference>
<dbReference type="InterPro" id="IPR015943">
    <property type="entry name" value="WD40/YVTN_repeat-like_dom_sf"/>
</dbReference>
<dbReference type="GO" id="GO:0031251">
    <property type="term" value="C:PAN complex"/>
    <property type="evidence" value="ECO:0007669"/>
    <property type="project" value="TreeGrafter"/>
</dbReference>
<dbReference type="InterPro" id="IPR048841">
    <property type="entry name" value="PAN2_N"/>
</dbReference>
<keyword evidence="4" id="KW-1185">Reference proteome</keyword>
<dbReference type="CDD" id="cd06143">
    <property type="entry name" value="PAN2_exo"/>
    <property type="match status" value="1"/>
</dbReference>
<reference evidence="3 4" key="1">
    <citation type="submission" date="2019-07" db="EMBL/GenBank/DDBJ databases">
        <title>Genomics analysis of Aphanomyces spp. identifies a new class of oomycete effector associated with host adaptation.</title>
        <authorList>
            <person name="Gaulin E."/>
        </authorList>
    </citation>
    <scope>NUCLEOTIDE SEQUENCE [LARGE SCALE GENOMIC DNA]</scope>
    <source>
        <strain evidence="3 4">ATCC 201684</strain>
    </source>
</reference>
<feature type="domain" description="Exonuclease" evidence="2">
    <location>
        <begin position="837"/>
        <end position="1017"/>
    </location>
</feature>
<organism evidence="3 4">
    <name type="scientific">Aphanomyces euteiches</name>
    <dbReference type="NCBI Taxonomy" id="100861"/>
    <lineage>
        <taxon>Eukaryota</taxon>
        <taxon>Sar</taxon>
        <taxon>Stramenopiles</taxon>
        <taxon>Oomycota</taxon>
        <taxon>Saprolegniomycetes</taxon>
        <taxon>Saprolegniales</taxon>
        <taxon>Verrucalvaceae</taxon>
        <taxon>Aphanomyces</taxon>
    </lineage>
</organism>
<comment type="caution">
    <text evidence="3">The sequence shown here is derived from an EMBL/GenBank/DDBJ whole genome shotgun (WGS) entry which is preliminary data.</text>
</comment>
<evidence type="ECO:0000313" key="3">
    <source>
        <dbReference type="EMBL" id="KAF0743111.1"/>
    </source>
</evidence>
<dbReference type="InterPro" id="IPR036397">
    <property type="entry name" value="RNaseH_sf"/>
</dbReference>
<dbReference type="SUPFAM" id="SSF50978">
    <property type="entry name" value="WD40 repeat-like"/>
    <property type="match status" value="1"/>
</dbReference>
<dbReference type="PANTHER" id="PTHR15728">
    <property type="entry name" value="DEADENYLATION COMPLEX CATALYTIC SUBUNIT PAN2"/>
    <property type="match status" value="1"/>
</dbReference>
<dbReference type="Gene3D" id="2.130.10.10">
    <property type="entry name" value="YVTN repeat-like/Quinoprotein amine dehydrogenase"/>
    <property type="match status" value="1"/>
</dbReference>
<dbReference type="InterPro" id="IPR013520">
    <property type="entry name" value="Ribonucl_H"/>
</dbReference>
<dbReference type="SUPFAM" id="SSF54001">
    <property type="entry name" value="Cysteine proteinases"/>
    <property type="match status" value="1"/>
</dbReference>
<feature type="region of interest" description="Disordered" evidence="1">
    <location>
        <begin position="488"/>
        <end position="511"/>
    </location>
</feature>
<gene>
    <name evidence="3" type="ORF">Ae201684_002168</name>
</gene>
<protein>
    <recommendedName>
        <fullName evidence="2">Exonuclease domain-containing protein</fullName>
    </recommendedName>
</protein>
<dbReference type="InterPro" id="IPR036322">
    <property type="entry name" value="WD40_repeat_dom_sf"/>
</dbReference>
<dbReference type="GO" id="GO:0003676">
    <property type="term" value="F:nucleic acid binding"/>
    <property type="evidence" value="ECO:0007669"/>
    <property type="project" value="InterPro"/>
</dbReference>
<feature type="compositionally biased region" description="Low complexity" evidence="1">
    <location>
        <begin position="488"/>
        <end position="503"/>
    </location>
</feature>
<dbReference type="Pfam" id="PF13423">
    <property type="entry name" value="UCH_1"/>
    <property type="match status" value="1"/>
</dbReference>
<dbReference type="FunFam" id="3.30.420.10:FF:000175">
    <property type="entry name" value="RNA exonuclease 5"/>
    <property type="match status" value="1"/>
</dbReference>
<sequence>MHSSFSQGSQQQHNGYDYFDSSDVYAGGEEWVEWVRVPAPLSADEVACTALAFDQCHQMLWIGYSNGRLTSHLLPTMDKYTSIVSNSTAVKQIVPTYEGVVAISDQMAVFRSRGCVHNNAVLVESPQSITCARLARPDTPKASDHLLVGLTSGNLAAYDLQGHHPLQPIWSMDFYNATTALASSDDSSFACAGTSIGQLDLFDVNLRSRRIEASIPNAHSGSVVSMDMIDNYVLTCGVSSRSINPYDKNAPIKIYPDPLIKLFDLRTLSLVSSIPFPSSLGLPPSFVKFHSIHHAFYATDSEGELYSFDMADPMQYSQVCQLPSSVAAWDVSLTGEIMAAGSATDGSVALFDSGTSAAPHALLEPSELPLDFPPTRPPRPPLTLSPLEPAPASRYVFRPSVNAYGEEITPLSAWLPSIPDKTFKQAMTLVVAPKPTKVLHPDFDKKIQQKDTIGYTSHRGFDARNSFVYGQGRATTLATVDPRFADASTKTRQASASRASSTRSFDEADPTHQVPSSYKYVEIKLSKHGMDGFVFDFSKYNRTTHVGLENALPFAYMNAALQLMYFAPGVRSLVLGHLCEEPHCVACELGFLYHMMDQTKAKAPPKARSCQATNFLSALHQIADVAVFGLFDKTLSILARVERMLAFLTTSLPLATPWHRVKLSYDALTPESTLEAVLELSKPSKADLICVECASVDWLTNSDVKNLWNSRQWLSSKTIHVGGEAFHLIGVVSAVVRNPHKSHIVSGPNAHLVTHVWTSEEWLLCNDFSVTTSTEDDALDFSPQWKFPCVLLFSRGSSDYESTVETSIQIPDSIFQAAPLNPGAAAVEMPRLPQRGDRVAIDTEFVIVEMEEAVLQTDGTRIVTKESRQSLARVSLLHGETDNVIVDDYVLPNEPVVDYLTRFSGLVAGDLDPTQSRHNVVSLKTAYMKLRYLVDAGCVFVGHGLRKDFRIVNIFVPPEQVIDTVELYQQPSMRKIALRFLSAYLLKAEIQLETHDSIEDARAALKLHNKYLELVERGEFDKTLVEIYAAGRLCRWKIADLA</sequence>
<evidence type="ECO:0000256" key="1">
    <source>
        <dbReference type="SAM" id="MobiDB-lite"/>
    </source>
</evidence>
<dbReference type="GO" id="GO:0000289">
    <property type="term" value="P:nuclear-transcribed mRNA poly(A) tail shortening"/>
    <property type="evidence" value="ECO:0007669"/>
    <property type="project" value="TreeGrafter"/>
</dbReference>